<dbReference type="Proteomes" id="UP000004754">
    <property type="component" value="Unassembled WGS sequence"/>
</dbReference>
<accession>E6MEG0</accession>
<proteinExistence type="predicted"/>
<dbReference type="HOGENOM" id="CLU_2035966_0_0_9"/>
<reference evidence="1 2" key="1">
    <citation type="submission" date="2010-12" db="EMBL/GenBank/DDBJ databases">
        <authorList>
            <person name="Muzny D."/>
            <person name="Qin X."/>
            <person name="Deng J."/>
            <person name="Jiang H."/>
            <person name="Liu Y."/>
            <person name="Qu J."/>
            <person name="Song X.-Z."/>
            <person name="Zhang L."/>
            <person name="Thornton R."/>
            <person name="Coyle M."/>
            <person name="Francisco L."/>
            <person name="Jackson L."/>
            <person name="Javaid M."/>
            <person name="Korchina V."/>
            <person name="Kovar C."/>
            <person name="Mata R."/>
            <person name="Mathew T."/>
            <person name="Ngo R."/>
            <person name="Nguyen L."/>
            <person name="Nguyen N."/>
            <person name="Okwuonu G."/>
            <person name="Ongeri F."/>
            <person name="Pham C."/>
            <person name="Simmons D."/>
            <person name="Wilczek-Boney K."/>
            <person name="Hale W."/>
            <person name="Jakkamsetti A."/>
            <person name="Pham P."/>
            <person name="Ruth R."/>
            <person name="San Lucas F."/>
            <person name="Warren J."/>
            <person name="Zhang J."/>
            <person name="Zhao Z."/>
            <person name="Zhou C."/>
            <person name="Zhu D."/>
            <person name="Lee S."/>
            <person name="Bess C."/>
            <person name="Blankenburg K."/>
            <person name="Forbes L."/>
            <person name="Fu Q."/>
            <person name="Gubbala S."/>
            <person name="Hirani K."/>
            <person name="Jayaseelan J.C."/>
            <person name="Lara F."/>
            <person name="Munidasa M."/>
            <person name="Palculict T."/>
            <person name="Patil S."/>
            <person name="Pu L.-L."/>
            <person name="Saada N."/>
            <person name="Tang L."/>
            <person name="Weissenberger G."/>
            <person name="Zhu Y."/>
            <person name="Hemphill L."/>
            <person name="Shang Y."/>
            <person name="Youmans B."/>
            <person name="Ayvaz T."/>
            <person name="Ross M."/>
            <person name="Santibanez J."/>
            <person name="Aqrawi P."/>
            <person name="Gross S."/>
            <person name="Joshi V."/>
            <person name="Fowler G."/>
            <person name="Nazareth L."/>
            <person name="Reid J."/>
            <person name="Worley K."/>
            <person name="Petrosino J."/>
            <person name="Highlander S."/>
            <person name="Gibbs R."/>
        </authorList>
    </citation>
    <scope>NUCLEOTIDE SEQUENCE [LARGE SCALE GENOMIC DNA]</scope>
    <source>
        <strain evidence="1 2">ATCC 23263</strain>
    </source>
</reference>
<dbReference type="EMBL" id="AEQN01000007">
    <property type="protein sequence ID" value="EFV02485.1"/>
    <property type="molecule type" value="Genomic_DNA"/>
</dbReference>
<name>E6MEG0_9FIRM</name>
<sequence length="121" mass="14038">MFIFKGCLGVNDIITGTGHFVVVFLTRGTDRLIFIGDSLLIKSRGILFSGRMSMVFKKFRGNTGDIDTRCRRRGDRLFQLKQRTDRLMPIWRLRFCRPNCNKFLSCHNPSEIAIKSILECF</sequence>
<keyword evidence="2" id="KW-1185">Reference proteome</keyword>
<evidence type="ECO:0000313" key="1">
    <source>
        <dbReference type="EMBL" id="EFV02485.1"/>
    </source>
</evidence>
<organism evidence="1 2">
    <name type="scientific">Pseudoramibacter alactolyticus ATCC 23263</name>
    <dbReference type="NCBI Taxonomy" id="887929"/>
    <lineage>
        <taxon>Bacteria</taxon>
        <taxon>Bacillati</taxon>
        <taxon>Bacillota</taxon>
        <taxon>Clostridia</taxon>
        <taxon>Eubacteriales</taxon>
        <taxon>Eubacteriaceae</taxon>
        <taxon>Pseudoramibacter</taxon>
    </lineage>
</organism>
<protein>
    <submittedName>
        <fullName evidence="1">Uncharacterized protein</fullName>
    </submittedName>
</protein>
<dbReference type="AlphaFoldDB" id="E6MEG0"/>
<gene>
    <name evidence="1" type="ORF">HMP0721_0393</name>
</gene>
<comment type="caution">
    <text evidence="1">The sequence shown here is derived from an EMBL/GenBank/DDBJ whole genome shotgun (WGS) entry which is preliminary data.</text>
</comment>
<evidence type="ECO:0000313" key="2">
    <source>
        <dbReference type="Proteomes" id="UP000004754"/>
    </source>
</evidence>